<dbReference type="InterPro" id="IPR024215">
    <property type="entry name" value="DUF3847"/>
</dbReference>
<dbReference type="STRING" id="1122949.GCA_000378725_01524"/>
<dbReference type="AlphaFoldDB" id="A0A379C4F5"/>
<protein>
    <submittedName>
        <fullName evidence="2">Protein of uncharacterized function (DUF3847)</fullName>
    </submittedName>
</protein>
<keyword evidence="1" id="KW-0175">Coiled coil</keyword>
<evidence type="ECO:0000256" key="1">
    <source>
        <dbReference type="SAM" id="Coils"/>
    </source>
</evidence>
<dbReference type="Proteomes" id="UP000255517">
    <property type="component" value="Unassembled WGS sequence"/>
</dbReference>
<accession>A0A379C4F5</accession>
<dbReference type="Pfam" id="PF12958">
    <property type="entry name" value="DUF3847"/>
    <property type="match status" value="1"/>
</dbReference>
<dbReference type="EMBL" id="UGSZ01000001">
    <property type="protein sequence ID" value="SUB56989.1"/>
    <property type="molecule type" value="Genomic_DNA"/>
</dbReference>
<sequence>MLSLFILRKEFYVKKLEQIRQESKEIKDKIYDTEERLRQLKNQEKKILKQDIIKRRKERTHRLITRGAILESLIENAKELTDEEIKILLEEATKTKEFKETLKIMREN</sequence>
<feature type="coiled-coil region" evidence="1">
    <location>
        <begin position="9"/>
        <end position="50"/>
    </location>
</feature>
<gene>
    <name evidence="2" type="ORF">NCTC13149_00804</name>
</gene>
<name>A0A379C4F5_9FIRM</name>
<proteinExistence type="predicted"/>
<evidence type="ECO:0000313" key="2">
    <source>
        <dbReference type="EMBL" id="SUB56989.1"/>
    </source>
</evidence>
<organism evidence="2 3">
    <name type="scientific">Peptoniphilus lacrimalis</name>
    <dbReference type="NCBI Taxonomy" id="33031"/>
    <lineage>
        <taxon>Bacteria</taxon>
        <taxon>Bacillati</taxon>
        <taxon>Bacillota</taxon>
        <taxon>Tissierellia</taxon>
        <taxon>Tissierellales</taxon>
        <taxon>Peptoniphilaceae</taxon>
        <taxon>Peptoniphilus</taxon>
    </lineage>
</organism>
<reference evidence="2 3" key="1">
    <citation type="submission" date="2018-06" db="EMBL/GenBank/DDBJ databases">
        <authorList>
            <consortium name="Pathogen Informatics"/>
            <person name="Doyle S."/>
        </authorList>
    </citation>
    <scope>NUCLEOTIDE SEQUENCE [LARGE SCALE GENOMIC DNA]</scope>
    <source>
        <strain evidence="2 3">NCTC13149</strain>
    </source>
</reference>
<evidence type="ECO:0000313" key="3">
    <source>
        <dbReference type="Proteomes" id="UP000255517"/>
    </source>
</evidence>